<evidence type="ECO:0000313" key="2">
    <source>
        <dbReference type="Proteomes" id="UP000198642"/>
    </source>
</evidence>
<name>A0A1I0Y3U1_9BACI</name>
<dbReference type="EMBL" id="FOJW01000006">
    <property type="protein sequence ID" value="SFB06893.1"/>
    <property type="molecule type" value="Genomic_DNA"/>
</dbReference>
<dbReference type="RefSeq" id="WP_090236794.1">
    <property type="nucleotide sequence ID" value="NZ_FOJW01000006.1"/>
</dbReference>
<proteinExistence type="predicted"/>
<dbReference type="AlphaFoldDB" id="A0A1I0Y3U1"/>
<gene>
    <name evidence="1" type="ORF">SAMN04488072_106178</name>
</gene>
<protein>
    <submittedName>
        <fullName evidence="1">Uncharacterized protein</fullName>
    </submittedName>
</protein>
<organism evidence="1 2">
    <name type="scientific">Lentibacillus halodurans</name>
    <dbReference type="NCBI Taxonomy" id="237679"/>
    <lineage>
        <taxon>Bacteria</taxon>
        <taxon>Bacillati</taxon>
        <taxon>Bacillota</taxon>
        <taxon>Bacilli</taxon>
        <taxon>Bacillales</taxon>
        <taxon>Bacillaceae</taxon>
        <taxon>Lentibacillus</taxon>
    </lineage>
</organism>
<keyword evidence="2" id="KW-1185">Reference proteome</keyword>
<dbReference type="Proteomes" id="UP000198642">
    <property type="component" value="Unassembled WGS sequence"/>
</dbReference>
<accession>A0A1I0Y3U1</accession>
<dbReference type="OrthoDB" id="2842789at2"/>
<evidence type="ECO:0000313" key="1">
    <source>
        <dbReference type="EMBL" id="SFB06893.1"/>
    </source>
</evidence>
<sequence length="115" mass="13141">MTTESAELRLEMVNGHDPHADIPVFVERDPDRNNTIDALYYQPPLIVEGRDMSDKIKLNPLNVKLSSRIVTIDAPVPSVIELSMFKREFPISQFTGEEGEQWMKKHIQAVNVSYT</sequence>
<reference evidence="1 2" key="1">
    <citation type="submission" date="2016-10" db="EMBL/GenBank/DDBJ databases">
        <authorList>
            <person name="de Groot N.N."/>
        </authorList>
    </citation>
    <scope>NUCLEOTIDE SEQUENCE [LARGE SCALE GENOMIC DNA]</scope>
    <source>
        <strain evidence="1 2">CGMCC 1.3702</strain>
    </source>
</reference>